<dbReference type="EMBL" id="CP015029">
    <property type="protein sequence ID" value="QIM64030.1"/>
    <property type="molecule type" value="Genomic_DNA"/>
</dbReference>
<feature type="domain" description="Cytochrome c-type biogenesis protein H TPR" evidence="5">
    <location>
        <begin position="82"/>
        <end position="224"/>
    </location>
</feature>
<dbReference type="Pfam" id="PF23914">
    <property type="entry name" value="TPR_CcmH_CycH"/>
    <property type="match status" value="1"/>
</dbReference>
<sequence length="252" mass="28862">MKREQLNAYFYQQAVRFADNFADPEREEFLSETADRQAFEQELLAKHHVQNVSLKRPLVAGSLLLAAVLAAGSAFYWQTGRYQQVQQGEQALQSFLEQKAEESSEQRNDRYIINLQNQLRQNANNGDLWFELGQAYSLNNDFDAAMICYNNALRVLGRKAAVIGAMATAEYYRNKQMLSPQAKAWIDEALQLDPKESSSLLLLASDAFLNNNPQQAREYWLQVLDGENQAIDRREIIQSIKMAEQMSRALDK</sequence>
<keyword evidence="2 3" id="KW-0802">TPR repeat</keyword>
<dbReference type="PANTHER" id="PTHR47870">
    <property type="entry name" value="CYTOCHROME C-TYPE BIOGENESIS PROTEIN CCMH"/>
    <property type="match status" value="1"/>
</dbReference>
<keyword evidence="4" id="KW-1133">Transmembrane helix</keyword>
<dbReference type="RefSeq" id="WP_123955587.1">
    <property type="nucleotide sequence ID" value="NZ_CP015029.1"/>
</dbReference>
<dbReference type="KEGG" id="fcl:A4G17_00475"/>
<reference evidence="7 8" key="2">
    <citation type="submission" date="2018-11" db="EMBL/GenBank/DDBJ databases">
        <title>Genomic Encyclopedia of Type Strains, Phase IV (KMG-IV): sequencing the most valuable type-strain genomes for metagenomic binning, comparative biology and taxonomic classification.</title>
        <authorList>
            <person name="Goeker M."/>
        </authorList>
    </citation>
    <scope>NUCLEOTIDE SEQUENCE [LARGE SCALE GENOMIC DNA]</scope>
    <source>
        <strain evidence="7 8">DSM 25797</strain>
    </source>
</reference>
<evidence type="ECO:0000256" key="4">
    <source>
        <dbReference type="SAM" id="Phobius"/>
    </source>
</evidence>
<evidence type="ECO:0000259" key="5">
    <source>
        <dbReference type="Pfam" id="PF23914"/>
    </source>
</evidence>
<dbReference type="PROSITE" id="PS50005">
    <property type="entry name" value="TPR"/>
    <property type="match status" value="1"/>
</dbReference>
<dbReference type="InterPro" id="IPR051263">
    <property type="entry name" value="C-type_cytochrome_biogenesis"/>
</dbReference>
<evidence type="ECO:0000256" key="1">
    <source>
        <dbReference type="ARBA" id="ARBA00022737"/>
    </source>
</evidence>
<gene>
    <name evidence="6" type="ORF">A4G17_00475</name>
    <name evidence="7" type="ORF">EDC49_0018</name>
</gene>
<dbReference type="AlphaFoldDB" id="A0AAE6X3B6"/>
<keyword evidence="1" id="KW-0677">Repeat</keyword>
<evidence type="ECO:0000256" key="3">
    <source>
        <dbReference type="PROSITE-ProRule" id="PRU00339"/>
    </source>
</evidence>
<feature type="repeat" description="TPR" evidence="3">
    <location>
        <begin position="126"/>
        <end position="159"/>
    </location>
</feature>
<keyword evidence="4" id="KW-0472">Membrane</keyword>
<evidence type="ECO:0000313" key="6">
    <source>
        <dbReference type="EMBL" id="QIM64030.1"/>
    </source>
</evidence>
<keyword evidence="8" id="KW-1185">Reference proteome</keyword>
<protein>
    <submittedName>
        <fullName evidence="6">Cytochrome C biogenesis protein</fullName>
    </submittedName>
    <submittedName>
        <fullName evidence="7">Formate-dependent nitrite reductase complex subunit NrfG</fullName>
    </submittedName>
</protein>
<evidence type="ECO:0000256" key="2">
    <source>
        <dbReference type="ARBA" id="ARBA00022803"/>
    </source>
</evidence>
<dbReference type="PANTHER" id="PTHR47870:SF2">
    <property type="entry name" value="FORMATE-DEPENDENT NITRITE REDUCTASE COMPLEX SUBUNIT NRFF"/>
    <property type="match status" value="1"/>
</dbReference>
<dbReference type="InterPro" id="IPR019734">
    <property type="entry name" value="TPR_rpt"/>
</dbReference>
<dbReference type="EMBL" id="RKQT01000001">
    <property type="protein sequence ID" value="RPE95645.1"/>
    <property type="molecule type" value="Genomic_DNA"/>
</dbReference>
<name>A0AAE6X3B6_9PAST</name>
<organism evidence="6 9">
    <name type="scientific">Frederiksenia canicola</name>
    <dbReference type="NCBI Taxonomy" id="123824"/>
    <lineage>
        <taxon>Bacteria</taxon>
        <taxon>Pseudomonadati</taxon>
        <taxon>Pseudomonadota</taxon>
        <taxon>Gammaproteobacteria</taxon>
        <taxon>Pasteurellales</taxon>
        <taxon>Pasteurellaceae</taxon>
        <taxon>Frederiksenia</taxon>
    </lineage>
</organism>
<dbReference type="InterPro" id="IPR056413">
    <property type="entry name" value="TPR_CcmH_CycH"/>
</dbReference>
<evidence type="ECO:0000313" key="9">
    <source>
        <dbReference type="Proteomes" id="UP000502287"/>
    </source>
</evidence>
<keyword evidence="4" id="KW-0812">Transmembrane</keyword>
<evidence type="ECO:0000313" key="8">
    <source>
        <dbReference type="Proteomes" id="UP000276901"/>
    </source>
</evidence>
<dbReference type="InterPro" id="IPR011990">
    <property type="entry name" value="TPR-like_helical_dom_sf"/>
</dbReference>
<dbReference type="SUPFAM" id="SSF48452">
    <property type="entry name" value="TPR-like"/>
    <property type="match status" value="1"/>
</dbReference>
<evidence type="ECO:0000313" key="7">
    <source>
        <dbReference type="EMBL" id="RPE95645.1"/>
    </source>
</evidence>
<dbReference type="Gene3D" id="1.25.40.10">
    <property type="entry name" value="Tetratricopeptide repeat domain"/>
    <property type="match status" value="1"/>
</dbReference>
<reference evidence="6 9" key="1">
    <citation type="submission" date="2016-03" db="EMBL/GenBank/DDBJ databases">
        <authorList>
            <person name="Hansen M.J."/>
            <person name="Bojesen A.M."/>
            <person name="Planet P."/>
        </authorList>
    </citation>
    <scope>NUCLEOTIDE SEQUENCE [LARGE SCALE GENOMIC DNA]</scope>
    <source>
        <strain evidence="6 9">HPA 21</strain>
    </source>
</reference>
<dbReference type="Proteomes" id="UP000276901">
    <property type="component" value="Unassembled WGS sequence"/>
</dbReference>
<dbReference type="SMART" id="SM00028">
    <property type="entry name" value="TPR"/>
    <property type="match status" value="2"/>
</dbReference>
<dbReference type="GO" id="GO:0005886">
    <property type="term" value="C:plasma membrane"/>
    <property type="evidence" value="ECO:0007669"/>
    <property type="project" value="TreeGrafter"/>
</dbReference>
<accession>A0AAE6X3B6</accession>
<feature type="transmembrane region" description="Helical" evidence="4">
    <location>
        <begin position="58"/>
        <end position="77"/>
    </location>
</feature>
<proteinExistence type="predicted"/>
<dbReference type="Proteomes" id="UP000502287">
    <property type="component" value="Chromosome"/>
</dbReference>